<evidence type="ECO:0000313" key="3">
    <source>
        <dbReference type="Proteomes" id="UP000695562"/>
    </source>
</evidence>
<name>A0A8J4V028_9MYCE</name>
<accession>A0A8J4V028</accession>
<dbReference type="Proteomes" id="UP000695562">
    <property type="component" value="Unassembled WGS sequence"/>
</dbReference>
<gene>
    <name evidence="2" type="ORF">CYY_003627</name>
</gene>
<dbReference type="PANTHER" id="PTHR32134:SF92">
    <property type="entry name" value="FNIP REPEAT-CONTAINING PROTEIN"/>
    <property type="match status" value="1"/>
</dbReference>
<proteinExistence type="predicted"/>
<comment type="caution">
    <text evidence="2">The sequence shown here is derived from an EMBL/GenBank/DDBJ whole genome shotgun (WGS) entry which is preliminary data.</text>
</comment>
<dbReference type="InterPro" id="IPR008615">
    <property type="entry name" value="FNIP"/>
</dbReference>
<evidence type="ECO:0008006" key="4">
    <source>
        <dbReference type="Google" id="ProtNLM"/>
    </source>
</evidence>
<evidence type="ECO:0000256" key="1">
    <source>
        <dbReference type="ARBA" id="ARBA00022737"/>
    </source>
</evidence>
<dbReference type="InterPro" id="IPR051251">
    <property type="entry name" value="STK_FNIP-Repeat"/>
</dbReference>
<keyword evidence="3" id="KW-1185">Reference proteome</keyword>
<protein>
    <recommendedName>
        <fullName evidence="4">FNIP repeat-containing protein</fullName>
    </recommendedName>
</protein>
<dbReference type="PANTHER" id="PTHR32134">
    <property type="entry name" value="FNIP REPEAT-CONTAINING PROTEIN"/>
    <property type="match status" value="1"/>
</dbReference>
<dbReference type="AlphaFoldDB" id="A0A8J4V028"/>
<dbReference type="EMBL" id="AJWJ01000116">
    <property type="protein sequence ID" value="KAF2075060.1"/>
    <property type="molecule type" value="Genomic_DNA"/>
</dbReference>
<evidence type="ECO:0000313" key="2">
    <source>
        <dbReference type="EMBL" id="KAF2075060.1"/>
    </source>
</evidence>
<keyword evidence="1" id="KW-0677">Repeat</keyword>
<organism evidence="2 3">
    <name type="scientific">Polysphondylium violaceum</name>
    <dbReference type="NCBI Taxonomy" id="133409"/>
    <lineage>
        <taxon>Eukaryota</taxon>
        <taxon>Amoebozoa</taxon>
        <taxon>Evosea</taxon>
        <taxon>Eumycetozoa</taxon>
        <taxon>Dictyostelia</taxon>
        <taxon>Dictyosteliales</taxon>
        <taxon>Dictyosteliaceae</taxon>
        <taxon>Polysphondylium</taxon>
    </lineage>
</organism>
<sequence>MTESFYLIWRNQYIRQLIRNIFCQNFIINVSKEYLIEKHQDLSVFSSQDKLDHNITILFKGRAGDYLDIDHSIRDVINEVDLDLKWDDSFDLNEIHDGVHKLSLKREKDIYTPDDTITIAGQLPSSITYLYLSSECPSLVQPLLSNLPANLQELELDIQQNSLSGPCIMPQSLTKLKSSPYLYYENLKWFVVPPNKVYKSCKAYVDSIESFEWLFANKWICNVEIDPNIVGMLMAQHKLPAHVTKLEMFIHDDNIVPDASFIPQTLESLTCGYGIPISHFAHLKSLTIAGDYPIKLEKGVLPESLQKLCLYYNQPLEADVLPPHLTALSLYKYDQPLYPNVLPPGLTSLFLNNYNQPLYINVLPSSLTNLNLAVFNQPLNPFVLPSKLKTLYLGKFITNVQPILPPNSLPTSLTSLSIFEFNGSFDQCQPLDNLKTLKVYSLVPSLATLLANVKKLYIWVFNIGVRDPSSMTCLYNTSIKSLQLHFNWRNALSRNTFPPTLRYLTLVNANLESDDVIPSGCVRKLKYV</sequence>
<dbReference type="Pfam" id="PF05725">
    <property type="entry name" value="FNIP"/>
    <property type="match status" value="2"/>
</dbReference>
<reference evidence="2" key="1">
    <citation type="submission" date="2020-01" db="EMBL/GenBank/DDBJ databases">
        <title>Development of genomics and gene disruption for Polysphondylium violaceum indicates a role for the polyketide synthase stlB in stalk morphogenesis.</title>
        <authorList>
            <person name="Narita B."/>
            <person name="Kawabe Y."/>
            <person name="Kin K."/>
            <person name="Saito T."/>
            <person name="Gibbs R."/>
            <person name="Kuspa A."/>
            <person name="Muzny D."/>
            <person name="Queller D."/>
            <person name="Richards S."/>
            <person name="Strassman J."/>
            <person name="Sucgang R."/>
            <person name="Worley K."/>
            <person name="Schaap P."/>
        </authorList>
    </citation>
    <scope>NUCLEOTIDE SEQUENCE</scope>
    <source>
        <strain evidence="2">QSvi11</strain>
    </source>
</reference>